<sequence>MQHFLNINLGEDFYALYQNEQERAVLQLLEAQKEPLALMIQGYHTREKVRHVNLIADSLKLEAGGKGSLVVTYQLEEFNVCSAIDRTDIESMKLTFTLPDGSQTMNVAGIFIPEREPDSF</sequence>
<name>A0ABR6ET37_9SPHI</name>
<evidence type="ECO:0008006" key="3">
    <source>
        <dbReference type="Google" id="ProtNLM"/>
    </source>
</evidence>
<reference evidence="1 2" key="1">
    <citation type="submission" date="2019-11" db="EMBL/GenBank/DDBJ databases">
        <title>Description of Pedobacter sp. LMG 31462T.</title>
        <authorList>
            <person name="Carlier A."/>
            <person name="Qi S."/>
            <person name="Vandamme P."/>
        </authorList>
    </citation>
    <scope>NUCLEOTIDE SEQUENCE [LARGE SCALE GENOMIC DNA]</scope>
    <source>
        <strain evidence="1 2">LMG 31462</strain>
    </source>
</reference>
<keyword evidence="2" id="KW-1185">Reference proteome</keyword>
<protein>
    <recommendedName>
        <fullName evidence="3">DUF4426 domain-containing protein</fullName>
    </recommendedName>
</protein>
<organism evidence="1 2">
    <name type="scientific">Pedobacter gandavensis</name>
    <dbReference type="NCBI Taxonomy" id="2679963"/>
    <lineage>
        <taxon>Bacteria</taxon>
        <taxon>Pseudomonadati</taxon>
        <taxon>Bacteroidota</taxon>
        <taxon>Sphingobacteriia</taxon>
        <taxon>Sphingobacteriales</taxon>
        <taxon>Sphingobacteriaceae</taxon>
        <taxon>Pedobacter</taxon>
    </lineage>
</organism>
<dbReference type="RefSeq" id="WP_182954359.1">
    <property type="nucleotide sequence ID" value="NZ_WNXC01000001.1"/>
</dbReference>
<comment type="caution">
    <text evidence="1">The sequence shown here is derived from an EMBL/GenBank/DDBJ whole genome shotgun (WGS) entry which is preliminary data.</text>
</comment>
<evidence type="ECO:0000313" key="1">
    <source>
        <dbReference type="EMBL" id="MBB2148434.1"/>
    </source>
</evidence>
<dbReference type="EMBL" id="WNXC01000001">
    <property type="protein sequence ID" value="MBB2148434.1"/>
    <property type="molecule type" value="Genomic_DNA"/>
</dbReference>
<gene>
    <name evidence="1" type="ORF">GM920_05865</name>
</gene>
<dbReference type="Proteomes" id="UP000636110">
    <property type="component" value="Unassembled WGS sequence"/>
</dbReference>
<proteinExistence type="predicted"/>
<evidence type="ECO:0000313" key="2">
    <source>
        <dbReference type="Proteomes" id="UP000636110"/>
    </source>
</evidence>
<accession>A0ABR6ET37</accession>